<evidence type="ECO:0000313" key="5">
    <source>
        <dbReference type="EMBL" id="TMQ54157.1"/>
    </source>
</evidence>
<sequence>MGAACTRHSIRESSGMSRTRSWRTSSRSRSYGARAPQLRRSRQDTRGLPMGSETVLLVEDDESVRALSRSVLAMSGYTVLEANGAAAALRICEQHTGSIQIVVTDVVMPETGGRILVERLRAMRPAIRALYVSGYTDDTVLRHGVLEEGTAFLQKPFTPAALANKVREVLDQPSAPQSTTTR</sequence>
<dbReference type="Gene3D" id="3.40.50.2300">
    <property type="match status" value="1"/>
</dbReference>
<dbReference type="InterPro" id="IPR050595">
    <property type="entry name" value="Bact_response_regulator"/>
</dbReference>
<evidence type="ECO:0000313" key="8">
    <source>
        <dbReference type="Proteomes" id="UP000319829"/>
    </source>
</evidence>
<accession>A0A538SS24</accession>
<dbReference type="Proteomes" id="UP000317366">
    <property type="component" value="Unassembled WGS sequence"/>
</dbReference>
<dbReference type="SUPFAM" id="SSF52172">
    <property type="entry name" value="CheY-like"/>
    <property type="match status" value="1"/>
</dbReference>
<comment type="caution">
    <text evidence="5">The sequence shown here is derived from an EMBL/GenBank/DDBJ whole genome shotgun (WGS) entry which is preliminary data.</text>
</comment>
<dbReference type="PROSITE" id="PS50110">
    <property type="entry name" value="RESPONSE_REGULATORY"/>
    <property type="match status" value="1"/>
</dbReference>
<dbReference type="Proteomes" id="UP000319829">
    <property type="component" value="Unassembled WGS sequence"/>
</dbReference>
<dbReference type="Pfam" id="PF00072">
    <property type="entry name" value="Response_reg"/>
    <property type="match status" value="1"/>
</dbReference>
<dbReference type="SMART" id="SM00448">
    <property type="entry name" value="REC"/>
    <property type="match status" value="1"/>
</dbReference>
<keyword evidence="1 2" id="KW-0597">Phosphoprotein</keyword>
<evidence type="ECO:0000256" key="1">
    <source>
        <dbReference type="ARBA" id="ARBA00022553"/>
    </source>
</evidence>
<evidence type="ECO:0000259" key="4">
    <source>
        <dbReference type="PROSITE" id="PS50110"/>
    </source>
</evidence>
<evidence type="ECO:0000256" key="2">
    <source>
        <dbReference type="PROSITE-ProRule" id="PRU00169"/>
    </source>
</evidence>
<protein>
    <submittedName>
        <fullName evidence="5">Response regulator</fullName>
    </submittedName>
</protein>
<evidence type="ECO:0000313" key="6">
    <source>
        <dbReference type="EMBL" id="TMQ62772.1"/>
    </source>
</evidence>
<feature type="modified residue" description="4-aspartylphosphate" evidence="2">
    <location>
        <position position="105"/>
    </location>
</feature>
<proteinExistence type="predicted"/>
<dbReference type="PANTHER" id="PTHR44591">
    <property type="entry name" value="STRESS RESPONSE REGULATOR PROTEIN 1"/>
    <property type="match status" value="1"/>
</dbReference>
<evidence type="ECO:0000313" key="7">
    <source>
        <dbReference type="Proteomes" id="UP000317366"/>
    </source>
</evidence>
<gene>
    <name evidence="5" type="ORF">E6K74_07225</name>
    <name evidence="6" type="ORF">E6K77_06530</name>
</gene>
<dbReference type="AlphaFoldDB" id="A0A538SS24"/>
<dbReference type="EMBL" id="VBOX01000068">
    <property type="protein sequence ID" value="TMQ62772.1"/>
    <property type="molecule type" value="Genomic_DNA"/>
</dbReference>
<dbReference type="GO" id="GO:0000160">
    <property type="term" value="P:phosphorelay signal transduction system"/>
    <property type="evidence" value="ECO:0007669"/>
    <property type="project" value="InterPro"/>
</dbReference>
<evidence type="ECO:0000256" key="3">
    <source>
        <dbReference type="SAM" id="MobiDB-lite"/>
    </source>
</evidence>
<feature type="domain" description="Response regulatory" evidence="4">
    <location>
        <begin position="54"/>
        <end position="170"/>
    </location>
</feature>
<dbReference type="InterPro" id="IPR001789">
    <property type="entry name" value="Sig_transdc_resp-reg_receiver"/>
</dbReference>
<dbReference type="InterPro" id="IPR011006">
    <property type="entry name" value="CheY-like_superfamily"/>
</dbReference>
<dbReference type="EMBL" id="VBOU01000076">
    <property type="protein sequence ID" value="TMQ54157.1"/>
    <property type="molecule type" value="Genomic_DNA"/>
</dbReference>
<organism evidence="5 8">
    <name type="scientific">Eiseniibacteriota bacterium</name>
    <dbReference type="NCBI Taxonomy" id="2212470"/>
    <lineage>
        <taxon>Bacteria</taxon>
        <taxon>Candidatus Eiseniibacteriota</taxon>
    </lineage>
</organism>
<feature type="region of interest" description="Disordered" evidence="3">
    <location>
        <begin position="1"/>
        <end position="47"/>
    </location>
</feature>
<feature type="compositionally biased region" description="Low complexity" evidence="3">
    <location>
        <begin position="13"/>
        <end position="30"/>
    </location>
</feature>
<name>A0A538SS24_UNCEI</name>
<reference evidence="7 8" key="1">
    <citation type="journal article" date="2019" name="Nat. Microbiol.">
        <title>Mediterranean grassland soil C-N compound turnover is dependent on rainfall and depth, and is mediated by genomically divergent microorganisms.</title>
        <authorList>
            <person name="Diamond S."/>
            <person name="Andeer P.F."/>
            <person name="Li Z."/>
            <person name="Crits-Christoph A."/>
            <person name="Burstein D."/>
            <person name="Anantharaman K."/>
            <person name="Lane K.R."/>
            <person name="Thomas B.C."/>
            <person name="Pan C."/>
            <person name="Northen T.R."/>
            <person name="Banfield J.F."/>
        </authorList>
    </citation>
    <scope>NUCLEOTIDE SEQUENCE [LARGE SCALE GENOMIC DNA]</scope>
    <source>
        <strain evidence="5">WS_4</strain>
        <strain evidence="6">WS_7</strain>
    </source>
</reference>
<dbReference type="PANTHER" id="PTHR44591:SF21">
    <property type="entry name" value="TWO-COMPONENT RESPONSE REGULATOR"/>
    <property type="match status" value="1"/>
</dbReference>